<keyword evidence="2" id="KW-1185">Reference proteome</keyword>
<sequence>MVTNIKIYMEGGGKDKNGKAMLREGMTKFLEKATASSSGRFQVTCCGSRNETLNMFRTALERPNENPDYIFLLVDSEAFVKDADDGIKRPKQHLQTRDPSWDMQSMNEQQIHLMVQVMESWFVADPETLANFYGQNFNRNAIPKNNEVEKIEKLKIETALVESTKNTTKGKYHKIQHGAKILAIINPNIVRGKALYCDRFLKAIDI</sequence>
<dbReference type="Pfam" id="PF14103">
    <property type="entry name" value="DUF4276"/>
    <property type="match status" value="1"/>
</dbReference>
<dbReference type="Proteomes" id="UP000631421">
    <property type="component" value="Unassembled WGS sequence"/>
</dbReference>
<organism evidence="1 2">
    <name type="scientific">Pseudanabaena cinerea FACHB-1277</name>
    <dbReference type="NCBI Taxonomy" id="2949581"/>
    <lineage>
        <taxon>Bacteria</taxon>
        <taxon>Bacillati</taxon>
        <taxon>Cyanobacteriota</taxon>
        <taxon>Cyanophyceae</taxon>
        <taxon>Pseudanabaenales</taxon>
        <taxon>Pseudanabaenaceae</taxon>
        <taxon>Pseudanabaena</taxon>
        <taxon>Pseudanabaena cinerea</taxon>
    </lineage>
</organism>
<protein>
    <submittedName>
        <fullName evidence="1">DUF4276 family protein</fullName>
    </submittedName>
</protein>
<evidence type="ECO:0000313" key="1">
    <source>
        <dbReference type="EMBL" id="MBD2152321.1"/>
    </source>
</evidence>
<evidence type="ECO:0000313" key="2">
    <source>
        <dbReference type="Proteomes" id="UP000631421"/>
    </source>
</evidence>
<accession>A0A926UW20</accession>
<name>A0A926UW20_9CYAN</name>
<comment type="caution">
    <text evidence="1">The sequence shown here is derived from an EMBL/GenBank/DDBJ whole genome shotgun (WGS) entry which is preliminary data.</text>
</comment>
<dbReference type="AlphaFoldDB" id="A0A926UW20"/>
<proteinExistence type="predicted"/>
<reference evidence="1 2" key="1">
    <citation type="journal article" date="2015" name="ISME J.">
        <title>Draft Genome Sequence of Streptomyces incarnatus NRRL8089, which Produces the Nucleoside Antibiotic Sinefungin.</title>
        <authorList>
            <person name="Oshima K."/>
            <person name="Hattori M."/>
            <person name="Shimizu H."/>
            <person name="Fukuda K."/>
            <person name="Nemoto M."/>
            <person name="Inagaki K."/>
            <person name="Tamura T."/>
        </authorList>
    </citation>
    <scope>NUCLEOTIDE SEQUENCE [LARGE SCALE GENOMIC DNA]</scope>
    <source>
        <strain evidence="1 2">FACHB-1277</strain>
    </source>
</reference>
<dbReference type="RefSeq" id="WP_190352728.1">
    <property type="nucleotide sequence ID" value="NZ_JACJPY010000096.1"/>
</dbReference>
<dbReference type="InterPro" id="IPR025455">
    <property type="entry name" value="DUF4276"/>
</dbReference>
<gene>
    <name evidence="1" type="ORF">H6F44_19690</name>
</gene>
<dbReference type="EMBL" id="JACJPY010000096">
    <property type="protein sequence ID" value="MBD2152321.1"/>
    <property type="molecule type" value="Genomic_DNA"/>
</dbReference>